<evidence type="ECO:0000256" key="4">
    <source>
        <dbReference type="ARBA" id="ARBA00023136"/>
    </source>
</evidence>
<keyword evidence="4 8" id="KW-0472">Membrane</keyword>
<feature type="region of interest" description="Disordered" evidence="7">
    <location>
        <begin position="499"/>
        <end position="531"/>
    </location>
</feature>
<evidence type="ECO:0000256" key="1">
    <source>
        <dbReference type="ARBA" id="ARBA00004127"/>
    </source>
</evidence>
<evidence type="ECO:0000256" key="3">
    <source>
        <dbReference type="ARBA" id="ARBA00022989"/>
    </source>
</evidence>
<dbReference type="InterPro" id="IPR011020">
    <property type="entry name" value="HTTM-like"/>
</dbReference>
<dbReference type="InterPro" id="IPR007782">
    <property type="entry name" value="VKG_COase"/>
</dbReference>
<dbReference type="RefSeq" id="WP_144990345.1">
    <property type="nucleotide sequence ID" value="NZ_CP037920.1"/>
</dbReference>
<dbReference type="EMBL" id="CP037920">
    <property type="protein sequence ID" value="QDU00199.1"/>
    <property type="molecule type" value="Genomic_DNA"/>
</dbReference>
<dbReference type="SMART" id="SM00752">
    <property type="entry name" value="HTTM"/>
    <property type="match status" value="1"/>
</dbReference>
<evidence type="ECO:0000256" key="2">
    <source>
        <dbReference type="ARBA" id="ARBA00022692"/>
    </source>
</evidence>
<dbReference type="GO" id="GO:0008488">
    <property type="term" value="F:gamma-glutamyl carboxylase activity"/>
    <property type="evidence" value="ECO:0007669"/>
    <property type="project" value="InterPro"/>
</dbReference>
<evidence type="ECO:0000256" key="6">
    <source>
        <dbReference type="ARBA" id="ARBA00023239"/>
    </source>
</evidence>
<dbReference type="PANTHER" id="PTHR12639">
    <property type="entry name" value="VITAMIN K-DEPENDENT GAMMA-CARBOXYLASE"/>
    <property type="match status" value="1"/>
</dbReference>
<proteinExistence type="predicted"/>
<feature type="transmembrane region" description="Helical" evidence="8">
    <location>
        <begin position="260"/>
        <end position="287"/>
    </location>
</feature>
<gene>
    <name evidence="10" type="ORF">V144x_57120</name>
</gene>
<evidence type="ECO:0000313" key="11">
    <source>
        <dbReference type="Proteomes" id="UP000318704"/>
    </source>
</evidence>
<dbReference type="Pfam" id="PF05090">
    <property type="entry name" value="HTTM"/>
    <property type="match status" value="1"/>
</dbReference>
<dbReference type="KEGG" id="gaw:V144x_57120"/>
<dbReference type="Proteomes" id="UP000318704">
    <property type="component" value="Chromosome"/>
</dbReference>
<evidence type="ECO:0000259" key="9">
    <source>
        <dbReference type="SMART" id="SM00752"/>
    </source>
</evidence>
<keyword evidence="5" id="KW-1015">Disulfide bond</keyword>
<dbReference type="PANTHER" id="PTHR12639:SF7">
    <property type="entry name" value="HTTM DOMAIN-CONTAINING PROTEIN"/>
    <property type="match status" value="1"/>
</dbReference>
<dbReference type="GO" id="GO:0012505">
    <property type="term" value="C:endomembrane system"/>
    <property type="evidence" value="ECO:0007669"/>
    <property type="project" value="UniProtKB-SubCell"/>
</dbReference>
<keyword evidence="2 8" id="KW-0812">Transmembrane</keyword>
<evidence type="ECO:0000256" key="8">
    <source>
        <dbReference type="SAM" id="Phobius"/>
    </source>
</evidence>
<reference evidence="10 11" key="1">
    <citation type="submission" date="2019-03" db="EMBL/GenBank/DDBJ databases">
        <title>Deep-cultivation of Planctomycetes and their phenomic and genomic characterization uncovers novel biology.</title>
        <authorList>
            <person name="Wiegand S."/>
            <person name="Jogler M."/>
            <person name="Boedeker C."/>
            <person name="Pinto D."/>
            <person name="Vollmers J."/>
            <person name="Rivas-Marin E."/>
            <person name="Kohn T."/>
            <person name="Peeters S.H."/>
            <person name="Heuer A."/>
            <person name="Rast P."/>
            <person name="Oberbeckmann S."/>
            <person name="Bunk B."/>
            <person name="Jeske O."/>
            <person name="Meyerdierks A."/>
            <person name="Storesund J.E."/>
            <person name="Kallscheuer N."/>
            <person name="Luecker S."/>
            <person name="Lage O.M."/>
            <person name="Pohl T."/>
            <person name="Merkel B.J."/>
            <person name="Hornburger P."/>
            <person name="Mueller R.-W."/>
            <person name="Bruemmer F."/>
            <person name="Labrenz M."/>
            <person name="Spormann A.M."/>
            <person name="Op den Camp H."/>
            <person name="Overmann J."/>
            <person name="Amann R."/>
            <person name="Jetten M.S.M."/>
            <person name="Mascher T."/>
            <person name="Medema M.H."/>
            <person name="Devos D.P."/>
            <person name="Kaster A.-K."/>
            <person name="Ovreas L."/>
            <person name="Rohde M."/>
            <person name="Galperin M.Y."/>
            <person name="Jogler C."/>
        </authorList>
    </citation>
    <scope>NUCLEOTIDE SEQUENCE [LARGE SCALE GENOMIC DNA]</scope>
    <source>
        <strain evidence="10 11">V144</strain>
    </source>
</reference>
<dbReference type="AlphaFoldDB" id="A0A517W4M2"/>
<dbReference type="GO" id="GO:0019842">
    <property type="term" value="F:vitamin binding"/>
    <property type="evidence" value="ECO:0007669"/>
    <property type="project" value="TreeGrafter"/>
</dbReference>
<accession>A0A517W4M2</accession>
<feature type="transmembrane region" description="Helical" evidence="8">
    <location>
        <begin position="226"/>
        <end position="248"/>
    </location>
</feature>
<name>A0A517W4M2_9PLAN</name>
<feature type="domain" description="HTTM-like" evidence="9">
    <location>
        <begin position="31"/>
        <end position="291"/>
    </location>
</feature>
<feature type="transmembrane region" description="Helical" evidence="8">
    <location>
        <begin position="88"/>
        <end position="107"/>
    </location>
</feature>
<dbReference type="InterPro" id="IPR053935">
    <property type="entry name" value="VKGC_lumenal_dom"/>
</dbReference>
<feature type="compositionally biased region" description="Polar residues" evidence="7">
    <location>
        <begin position="522"/>
        <end position="531"/>
    </location>
</feature>
<dbReference type="InterPro" id="IPR053934">
    <property type="entry name" value="HTTM_dom"/>
</dbReference>
<protein>
    <submittedName>
        <fullName evidence="10">Vitamin K-dependent gamma-carboxylase</fullName>
    </submittedName>
</protein>
<keyword evidence="6" id="KW-0456">Lyase</keyword>
<feature type="transmembrane region" description="Helical" evidence="8">
    <location>
        <begin position="34"/>
        <end position="55"/>
    </location>
</feature>
<sequence length="531" mass="62655">MQKQMIQQAQINSIESDAQLPRSRDWRSHLFERVDIASLVLFRIAFGAVMLWHIWEYFKLGVIKADYIDPPFHFTWYWFDWVKPLPRSGMYLLYYTMGILAACIMVGLHYRISCLLFSLLFTYCFLIDKAYYLNHYYLTCLVSLLMAFIPAHHALSIDAWMRPKLKSQTAPRWALWLMRFQIGVPYFYGGLAKLQPDWLQCQPMKIALAQRADRFPYLGQFFTEDWMVWFFNYGGLVFDLSIVPLLLWRKTRIPAFLAALFFHCMNSVMFDIGYFPWFMIFATTLFFEPNWPRRVINFFWCGLGGRTIAKSSVEPQRFCNTLTPLQRWGSALLMAYVLAQLVIPFRHYFYPGDASWTEEGHCFAWHMMLRGKYCGVRYYATDPETRQTMVIDLRPFLTTRQMGKLGKDPHMVHDLALFLRDELARDGHPKIEIRCLDLVSMNGRKPQLLVNPQMDLAKFDRTWRRAPWLVELHESLRDRAWLVPIAEWEQHLDLKQLLEGTPMSPTKRKARRSMPSGIVDDNQLSVAQGQN</sequence>
<feature type="transmembrane region" description="Helical" evidence="8">
    <location>
        <begin position="136"/>
        <end position="161"/>
    </location>
</feature>
<evidence type="ECO:0000256" key="7">
    <source>
        <dbReference type="SAM" id="MobiDB-lite"/>
    </source>
</evidence>
<comment type="subcellular location">
    <subcellularLocation>
        <location evidence="1">Endomembrane system</location>
        <topology evidence="1">Multi-pass membrane protein</topology>
    </subcellularLocation>
</comment>
<dbReference type="Pfam" id="PF22777">
    <property type="entry name" value="VKGC_lumenal_dom"/>
    <property type="match status" value="1"/>
</dbReference>
<evidence type="ECO:0000256" key="5">
    <source>
        <dbReference type="ARBA" id="ARBA00023157"/>
    </source>
</evidence>
<keyword evidence="3 8" id="KW-1133">Transmembrane helix</keyword>
<evidence type="ECO:0000313" key="10">
    <source>
        <dbReference type="EMBL" id="QDU00199.1"/>
    </source>
</evidence>
<organism evidence="10 11">
    <name type="scientific">Gimesia aquarii</name>
    <dbReference type="NCBI Taxonomy" id="2527964"/>
    <lineage>
        <taxon>Bacteria</taxon>
        <taxon>Pseudomonadati</taxon>
        <taxon>Planctomycetota</taxon>
        <taxon>Planctomycetia</taxon>
        <taxon>Planctomycetales</taxon>
        <taxon>Planctomycetaceae</taxon>
        <taxon>Gimesia</taxon>
    </lineage>
</organism>